<evidence type="ECO:0000256" key="10">
    <source>
        <dbReference type="SAM" id="SignalP"/>
    </source>
</evidence>
<dbReference type="InterPro" id="IPR009496">
    <property type="entry name" value="RGM_C"/>
</dbReference>
<protein>
    <submittedName>
        <fullName evidence="13">Repulsive guidance molecule A</fullName>
    </submittedName>
</protein>
<evidence type="ECO:0000256" key="5">
    <source>
        <dbReference type="ARBA" id="ARBA00022729"/>
    </source>
</evidence>
<dbReference type="GO" id="GO:0098552">
    <property type="term" value="C:side of membrane"/>
    <property type="evidence" value="ECO:0007669"/>
    <property type="project" value="UniProtKB-KW"/>
</dbReference>
<accession>A0AAE1LT46</accession>
<evidence type="ECO:0000256" key="8">
    <source>
        <dbReference type="ARBA" id="ARBA00023288"/>
    </source>
</evidence>
<sequence>MGRWPPSPLDPPPAPDPPPPRAAPAPANTGPRWLALLVLLINFAAALGHGHGAVCDQDACTRAYDESLESRGLAGPEGSAAYCGVLYDFGTCMHSIRRACRGNLNYHTSNSMLIHLKTIFDCAKRLKQETGSATGVPRKHGRPPLPSSTPRPDRTSTLAPPEAAQGAQGGECSYRGARNLRHCGLFGDPHLKTFKGNMQTCRVQGAWPLVDNPYIAVQVTNEPVLFGSQATATTKVTVLVKGSATPCLNQTKTYEATADAPLPDAFIDGTNKSGPGEAVTVRYQETAFGPLVEIRIRYIETTVIVRKVGRYLAFSTSMPEELVSWRSGSGDDHGADGVQLCVQGCPLSEIMDLDSDRGHELTWADALSKCVAKTAPAAASSSALAASDSGEGLGDLTDQYLDWCVFDLMTTGKEDFVLAARSAHRDTLAMDPSAAGNLRNRTSAQDVGAGAAGAGGGASAASTTGAAGAPSAPGQGALLLLALALTAAVLAGPDPR</sequence>
<comment type="caution">
    <text evidence="13">The sequence shown here is derived from an EMBL/GenBank/DDBJ whole genome shotgun (WGS) entry which is preliminary data.</text>
</comment>
<evidence type="ECO:0000259" key="12">
    <source>
        <dbReference type="Pfam" id="PF06535"/>
    </source>
</evidence>
<feature type="domain" description="Repulsive guidance molecule C-terminal" evidence="11">
    <location>
        <begin position="180"/>
        <end position="432"/>
    </location>
</feature>
<evidence type="ECO:0000259" key="11">
    <source>
        <dbReference type="Pfam" id="PF06534"/>
    </source>
</evidence>
<proteinExistence type="inferred from homology"/>
<feature type="region of interest" description="Disordered" evidence="9">
    <location>
        <begin position="131"/>
        <end position="170"/>
    </location>
</feature>
<evidence type="ECO:0000256" key="7">
    <source>
        <dbReference type="ARBA" id="ARBA00023180"/>
    </source>
</evidence>
<dbReference type="AlphaFoldDB" id="A0AAE1LT46"/>
<reference evidence="13" key="2">
    <citation type="journal article" date="2023" name="BMC Genomics">
        <title>Pest status, molecular evolution, and epigenetic factors derived from the genome assembly of Frankliniella fusca, a thysanopteran phytovirus vector.</title>
        <authorList>
            <person name="Catto M.A."/>
            <person name="Labadie P.E."/>
            <person name="Jacobson A.L."/>
            <person name="Kennedy G.G."/>
            <person name="Srinivasan R."/>
            <person name="Hunt B.G."/>
        </authorList>
    </citation>
    <scope>NUCLEOTIDE SEQUENCE</scope>
    <source>
        <strain evidence="13">PL_HMW_Pooled</strain>
    </source>
</reference>
<dbReference type="GO" id="GO:0030509">
    <property type="term" value="P:BMP signaling pathway"/>
    <property type="evidence" value="ECO:0007669"/>
    <property type="project" value="TreeGrafter"/>
</dbReference>
<keyword evidence="5 10" id="KW-0732">Signal</keyword>
<dbReference type="InterPro" id="IPR040287">
    <property type="entry name" value="RGM"/>
</dbReference>
<keyword evidence="6" id="KW-0472">Membrane</keyword>
<comment type="subcellular location">
    <subcellularLocation>
        <location evidence="1">Cell membrane</location>
        <topology evidence="1">Lipid-anchor</topology>
        <topology evidence="1">GPI-anchor</topology>
    </subcellularLocation>
</comment>
<evidence type="ECO:0000256" key="3">
    <source>
        <dbReference type="ARBA" id="ARBA00022475"/>
    </source>
</evidence>
<evidence type="ECO:0000256" key="6">
    <source>
        <dbReference type="ARBA" id="ARBA00023136"/>
    </source>
</evidence>
<dbReference type="GO" id="GO:0005886">
    <property type="term" value="C:plasma membrane"/>
    <property type="evidence" value="ECO:0007669"/>
    <property type="project" value="UniProtKB-SubCell"/>
</dbReference>
<dbReference type="GO" id="GO:0015026">
    <property type="term" value="F:coreceptor activity"/>
    <property type="evidence" value="ECO:0007669"/>
    <property type="project" value="TreeGrafter"/>
</dbReference>
<reference evidence="13" key="1">
    <citation type="submission" date="2021-07" db="EMBL/GenBank/DDBJ databases">
        <authorList>
            <person name="Catto M.A."/>
            <person name="Jacobson A."/>
            <person name="Kennedy G."/>
            <person name="Labadie P."/>
            <person name="Hunt B.G."/>
            <person name="Srinivasan R."/>
        </authorList>
    </citation>
    <scope>NUCLEOTIDE SEQUENCE</scope>
    <source>
        <strain evidence="13">PL_HMW_Pooled</strain>
        <tissue evidence="13">Head</tissue>
    </source>
</reference>
<feature type="signal peptide" evidence="10">
    <location>
        <begin position="1"/>
        <end position="48"/>
    </location>
</feature>
<comment type="similarity">
    <text evidence="2">Belongs to the repulsive guidance molecule (RGM) family.</text>
</comment>
<keyword evidence="14" id="KW-1185">Reference proteome</keyword>
<dbReference type="EMBL" id="JAHWGI010001407">
    <property type="protein sequence ID" value="KAK3929899.1"/>
    <property type="molecule type" value="Genomic_DNA"/>
</dbReference>
<evidence type="ECO:0000313" key="13">
    <source>
        <dbReference type="EMBL" id="KAK3929899.1"/>
    </source>
</evidence>
<dbReference type="PANTHER" id="PTHR31428:SF6">
    <property type="entry name" value="REPULSIVE GUIDANCE MOLECULE B HOMOLOG DRAG-1"/>
    <property type="match status" value="1"/>
</dbReference>
<feature type="domain" description="Repulsive guidance molecule N-terminal" evidence="12">
    <location>
        <begin position="55"/>
        <end position="124"/>
    </location>
</feature>
<dbReference type="InterPro" id="IPR010536">
    <property type="entry name" value="RGM_N"/>
</dbReference>
<dbReference type="Proteomes" id="UP001219518">
    <property type="component" value="Unassembled WGS sequence"/>
</dbReference>
<dbReference type="Pfam" id="PF06534">
    <property type="entry name" value="RGM_C"/>
    <property type="match status" value="1"/>
</dbReference>
<dbReference type="Pfam" id="PF06535">
    <property type="entry name" value="RGM_N"/>
    <property type="match status" value="1"/>
</dbReference>
<gene>
    <name evidence="13" type="ORF">KUF71_020883</name>
</gene>
<dbReference type="PANTHER" id="PTHR31428">
    <property type="entry name" value="RGM DOMAIN FAMILY MEMBER DRAG-1"/>
    <property type="match status" value="1"/>
</dbReference>
<feature type="chain" id="PRO_5042029891" evidence="10">
    <location>
        <begin position="49"/>
        <end position="496"/>
    </location>
</feature>
<dbReference type="Gene3D" id="3.40.1000.10">
    <property type="entry name" value="Mog1/PsbP, alpha/beta/alpha sandwich"/>
    <property type="match status" value="1"/>
</dbReference>
<evidence type="ECO:0000313" key="14">
    <source>
        <dbReference type="Proteomes" id="UP001219518"/>
    </source>
</evidence>
<evidence type="ECO:0000256" key="9">
    <source>
        <dbReference type="SAM" id="MobiDB-lite"/>
    </source>
</evidence>
<keyword evidence="3" id="KW-1003">Cell membrane</keyword>
<evidence type="ECO:0000256" key="1">
    <source>
        <dbReference type="ARBA" id="ARBA00004609"/>
    </source>
</evidence>
<keyword evidence="7" id="KW-0325">Glycoprotein</keyword>
<evidence type="ECO:0000256" key="4">
    <source>
        <dbReference type="ARBA" id="ARBA00022622"/>
    </source>
</evidence>
<keyword evidence="8" id="KW-0449">Lipoprotein</keyword>
<evidence type="ECO:0000256" key="2">
    <source>
        <dbReference type="ARBA" id="ARBA00005321"/>
    </source>
</evidence>
<feature type="compositionally biased region" description="Pro residues" evidence="9">
    <location>
        <begin position="1"/>
        <end position="23"/>
    </location>
</feature>
<feature type="region of interest" description="Disordered" evidence="9">
    <location>
        <begin position="1"/>
        <end position="26"/>
    </location>
</feature>
<keyword evidence="4" id="KW-0336">GPI-anchor</keyword>
<feature type="region of interest" description="Disordered" evidence="9">
    <location>
        <begin position="447"/>
        <end position="467"/>
    </location>
</feature>
<organism evidence="13 14">
    <name type="scientific">Frankliniella fusca</name>
    <dbReference type="NCBI Taxonomy" id="407009"/>
    <lineage>
        <taxon>Eukaryota</taxon>
        <taxon>Metazoa</taxon>
        <taxon>Ecdysozoa</taxon>
        <taxon>Arthropoda</taxon>
        <taxon>Hexapoda</taxon>
        <taxon>Insecta</taxon>
        <taxon>Pterygota</taxon>
        <taxon>Neoptera</taxon>
        <taxon>Paraneoptera</taxon>
        <taxon>Thysanoptera</taxon>
        <taxon>Terebrantia</taxon>
        <taxon>Thripoidea</taxon>
        <taxon>Thripidae</taxon>
        <taxon>Frankliniella</taxon>
    </lineage>
</organism>
<name>A0AAE1LT46_9NEOP</name>